<name>A0AA40AYG7_9PEZI</name>
<evidence type="ECO:0000313" key="1">
    <source>
        <dbReference type="EMBL" id="KAK0724276.1"/>
    </source>
</evidence>
<evidence type="ECO:0000313" key="2">
    <source>
        <dbReference type="Proteomes" id="UP001172102"/>
    </source>
</evidence>
<reference evidence="1" key="1">
    <citation type="submission" date="2023-06" db="EMBL/GenBank/DDBJ databases">
        <title>Genome-scale phylogeny and comparative genomics of the fungal order Sordariales.</title>
        <authorList>
            <consortium name="Lawrence Berkeley National Laboratory"/>
            <person name="Hensen N."/>
            <person name="Bonometti L."/>
            <person name="Westerberg I."/>
            <person name="Brannstrom I.O."/>
            <person name="Guillou S."/>
            <person name="Cros-Aarteil S."/>
            <person name="Calhoun S."/>
            <person name="Haridas S."/>
            <person name="Kuo A."/>
            <person name="Mondo S."/>
            <person name="Pangilinan J."/>
            <person name="Riley R."/>
            <person name="Labutti K."/>
            <person name="Andreopoulos B."/>
            <person name="Lipzen A."/>
            <person name="Chen C."/>
            <person name="Yanf M."/>
            <person name="Daum C."/>
            <person name="Ng V."/>
            <person name="Clum A."/>
            <person name="Steindorff A."/>
            <person name="Ohm R."/>
            <person name="Martin F."/>
            <person name="Silar P."/>
            <person name="Natvig D."/>
            <person name="Lalanne C."/>
            <person name="Gautier V."/>
            <person name="Ament-Velasquez S.L."/>
            <person name="Kruys A."/>
            <person name="Hutchinson M.I."/>
            <person name="Powell A.J."/>
            <person name="Barry K."/>
            <person name="Miller A.N."/>
            <person name="Grigoriev I.V."/>
            <person name="Debuchy R."/>
            <person name="Gladieux P."/>
            <person name="Thoren M.H."/>
            <person name="Johannesson H."/>
        </authorList>
    </citation>
    <scope>NUCLEOTIDE SEQUENCE</scope>
    <source>
        <strain evidence="1">SMH4607-1</strain>
    </source>
</reference>
<dbReference type="Proteomes" id="UP001172102">
    <property type="component" value="Unassembled WGS sequence"/>
</dbReference>
<gene>
    <name evidence="1" type="ORF">B0H67DRAFT_640845</name>
</gene>
<protein>
    <submittedName>
        <fullName evidence="1">Uncharacterized protein</fullName>
    </submittedName>
</protein>
<dbReference type="AlphaFoldDB" id="A0AA40AYG7"/>
<dbReference type="EMBL" id="JAUKUA010000002">
    <property type="protein sequence ID" value="KAK0724276.1"/>
    <property type="molecule type" value="Genomic_DNA"/>
</dbReference>
<proteinExistence type="predicted"/>
<keyword evidence="2" id="KW-1185">Reference proteome</keyword>
<organism evidence="1 2">
    <name type="scientific">Lasiosphaeris hirsuta</name>
    <dbReference type="NCBI Taxonomy" id="260670"/>
    <lineage>
        <taxon>Eukaryota</taxon>
        <taxon>Fungi</taxon>
        <taxon>Dikarya</taxon>
        <taxon>Ascomycota</taxon>
        <taxon>Pezizomycotina</taxon>
        <taxon>Sordariomycetes</taxon>
        <taxon>Sordariomycetidae</taxon>
        <taxon>Sordariales</taxon>
        <taxon>Lasiosphaeriaceae</taxon>
        <taxon>Lasiosphaeris</taxon>
    </lineage>
</organism>
<accession>A0AA40AYG7</accession>
<comment type="caution">
    <text evidence="1">The sequence shown here is derived from an EMBL/GenBank/DDBJ whole genome shotgun (WGS) entry which is preliminary data.</text>
</comment>
<sequence>MIADTINPVFTYTPPAPDSVGKHFDMVTRINDASLRVKVKDTFGEAATTNLLNMMSARAEELRRVNAAARKTEMQSAAIAMTPLVLGGLASVAIWRLNAKANDLGTQHLTNGLHLLDISRLGERYFSQLIVRYGGRNVRDGKRGEMALPPEIWLMIIELLQADRHPGEYCFVRTSTRAPVLTPLTIPRSSNLQLVRCIRYNFDEDPIKPLVAGNC</sequence>